<proteinExistence type="predicted"/>
<feature type="domain" description="Phage capsid-like C-terminal" evidence="2">
    <location>
        <begin position="144"/>
        <end position="303"/>
    </location>
</feature>
<dbReference type="EMBL" id="FOCT01000001">
    <property type="protein sequence ID" value="SEM81257.1"/>
    <property type="molecule type" value="Genomic_DNA"/>
</dbReference>
<dbReference type="Gene3D" id="3.30.2400.10">
    <property type="entry name" value="Major capsid protein gp5"/>
    <property type="match status" value="1"/>
</dbReference>
<dbReference type="AlphaFoldDB" id="A0A1H8BH88"/>
<dbReference type="Pfam" id="PF05065">
    <property type="entry name" value="Phage_capsid"/>
    <property type="match status" value="1"/>
</dbReference>
<accession>A0A1H8BH88</accession>
<evidence type="ECO:0000313" key="3">
    <source>
        <dbReference type="EMBL" id="SEM81257.1"/>
    </source>
</evidence>
<dbReference type="SUPFAM" id="SSF56563">
    <property type="entry name" value="Major capsid protein gp5"/>
    <property type="match status" value="1"/>
</dbReference>
<evidence type="ECO:0000259" key="2">
    <source>
        <dbReference type="Pfam" id="PF05065"/>
    </source>
</evidence>
<name>A0A1H8BH88_9PROT</name>
<dbReference type="InterPro" id="IPR054612">
    <property type="entry name" value="Phage_capsid-like_C"/>
</dbReference>
<dbReference type="Proteomes" id="UP000183898">
    <property type="component" value="Unassembled WGS sequence"/>
</dbReference>
<dbReference type="InterPro" id="IPR024455">
    <property type="entry name" value="Phage_capsid"/>
</dbReference>
<evidence type="ECO:0000313" key="4">
    <source>
        <dbReference type="Proteomes" id="UP000183898"/>
    </source>
</evidence>
<reference evidence="3 4" key="1">
    <citation type="submission" date="2016-10" db="EMBL/GenBank/DDBJ databases">
        <authorList>
            <person name="de Groot N.N."/>
        </authorList>
    </citation>
    <scope>NUCLEOTIDE SEQUENCE [LARGE SCALE GENOMIC DNA]</scope>
    <source>
        <strain evidence="3 4">Nl18</strain>
    </source>
</reference>
<sequence>MESIQALRLRRDELTAVLQNLVNKEKTPEWTSEHQSKYDRAMAEVDVVDGKIKAHQLKMKQIANGGIDVGGAPEWHNIDTGRKIPVAYAKNGKFGPELNNAFPNREFNSNLPKAGMGEFLRGVGGMKITDTVRNSLQIGTDSAGGFTLPSYLQLQLLQAMVPASALLTAGAGVAKLEEGAKNYRIAAIDTVPSAAWRLEAGTLATSEPTFRAVDITPQSLSFQFKVSRELLADSDNLDQALTIAIAQTFAKEIDRAGLRGSGTAPEIKGILNTTGIQAVTNGANGASLATTAYANFISAIQSILAVDGPHADSRDHEPPFADCPGRSARYHQSTPPAAPYSGQYQVHRNEPDPQQFDRGYLERLFRDLYRGLLQPDLFHAGRCIDPGITRTACRDW</sequence>
<dbReference type="NCBIfam" id="TIGR01554">
    <property type="entry name" value="major_cap_HK97"/>
    <property type="match status" value="1"/>
</dbReference>
<organism evidence="3 4">
    <name type="scientific">Nitrosospira multiformis</name>
    <dbReference type="NCBI Taxonomy" id="1231"/>
    <lineage>
        <taxon>Bacteria</taxon>
        <taxon>Pseudomonadati</taxon>
        <taxon>Pseudomonadota</taxon>
        <taxon>Betaproteobacteria</taxon>
        <taxon>Nitrosomonadales</taxon>
        <taxon>Nitrosomonadaceae</taxon>
        <taxon>Nitrosospira</taxon>
    </lineage>
</organism>
<protein>
    <submittedName>
        <fullName evidence="3">Phage major capsid protein, HK97 family</fullName>
    </submittedName>
</protein>
<evidence type="ECO:0000256" key="1">
    <source>
        <dbReference type="ARBA" id="ARBA00004328"/>
    </source>
</evidence>
<comment type="subcellular location">
    <subcellularLocation>
        <location evidence="1">Virion</location>
    </subcellularLocation>
</comment>
<gene>
    <name evidence="3" type="ORF">SAMN05216404_101224</name>
</gene>